<dbReference type="InterPro" id="IPR045584">
    <property type="entry name" value="Pilin-like"/>
</dbReference>
<dbReference type="Proteomes" id="UP000427906">
    <property type="component" value="Chromosome"/>
</dbReference>
<dbReference type="InterPro" id="IPR012902">
    <property type="entry name" value="N_methyl_site"/>
</dbReference>
<dbReference type="NCBIfam" id="TIGR02532">
    <property type="entry name" value="IV_pilin_GFxxxE"/>
    <property type="match status" value="1"/>
</dbReference>
<reference evidence="2 3" key="1">
    <citation type="submission" date="2019-11" db="EMBL/GenBank/DDBJ databases">
        <title>Comparative genomics of hydrocarbon-degrading Desulfosarcina strains.</title>
        <authorList>
            <person name="Watanabe M."/>
            <person name="Kojima H."/>
            <person name="Fukui M."/>
        </authorList>
    </citation>
    <scope>NUCLEOTIDE SEQUENCE [LARGE SCALE GENOMIC DNA]</scope>
    <source>
        <strain evidence="2 3">PL12</strain>
    </source>
</reference>
<dbReference type="KEGG" id="dalk:DSCA_11560"/>
<keyword evidence="1" id="KW-0812">Transmembrane</keyword>
<dbReference type="PANTHER" id="PTHR30093:SF47">
    <property type="entry name" value="TYPE IV PILUS NON-CORE MINOR PILIN PILE"/>
    <property type="match status" value="1"/>
</dbReference>
<dbReference type="AlphaFoldDB" id="A0A5K7YDZ0"/>
<keyword evidence="1" id="KW-0472">Membrane</keyword>
<dbReference type="PANTHER" id="PTHR30093">
    <property type="entry name" value="GENERAL SECRETION PATHWAY PROTEIN G"/>
    <property type="match status" value="1"/>
</dbReference>
<keyword evidence="1" id="KW-1133">Transmembrane helix</keyword>
<organism evidence="2 3">
    <name type="scientific">Desulfosarcina alkanivorans</name>
    <dbReference type="NCBI Taxonomy" id="571177"/>
    <lineage>
        <taxon>Bacteria</taxon>
        <taxon>Pseudomonadati</taxon>
        <taxon>Thermodesulfobacteriota</taxon>
        <taxon>Desulfobacteria</taxon>
        <taxon>Desulfobacterales</taxon>
        <taxon>Desulfosarcinaceae</taxon>
        <taxon>Desulfosarcina</taxon>
    </lineage>
</organism>
<gene>
    <name evidence="2" type="ORF">DSCA_11560</name>
</gene>
<name>A0A5K7YDZ0_9BACT</name>
<sequence>MLSKMRKTNNKGFTLIELMIVIAIIGILAAIAIPNFIAYRNKSFCSAAESDANAIAAGLSDYFSIARHITLPTQANVTQIDLSYQTNENAVTLTRFGTNTANEGTIAGDLDNIYIQVEDGSGRCPGDYRLANTDTWSGSAADGSDYVAFKFMRAE</sequence>
<dbReference type="Pfam" id="PF07963">
    <property type="entry name" value="N_methyl"/>
    <property type="match status" value="1"/>
</dbReference>
<evidence type="ECO:0000313" key="2">
    <source>
        <dbReference type="EMBL" id="BBO67226.1"/>
    </source>
</evidence>
<feature type="transmembrane region" description="Helical" evidence="1">
    <location>
        <begin position="12"/>
        <end position="37"/>
    </location>
</feature>
<keyword evidence="3" id="KW-1185">Reference proteome</keyword>
<dbReference type="EMBL" id="AP021874">
    <property type="protein sequence ID" value="BBO67226.1"/>
    <property type="molecule type" value="Genomic_DNA"/>
</dbReference>
<dbReference type="SUPFAM" id="SSF54523">
    <property type="entry name" value="Pili subunits"/>
    <property type="match status" value="1"/>
</dbReference>
<evidence type="ECO:0008006" key="4">
    <source>
        <dbReference type="Google" id="ProtNLM"/>
    </source>
</evidence>
<evidence type="ECO:0000313" key="3">
    <source>
        <dbReference type="Proteomes" id="UP000427906"/>
    </source>
</evidence>
<dbReference type="RefSeq" id="WP_269434647.1">
    <property type="nucleotide sequence ID" value="NZ_AP021874.1"/>
</dbReference>
<evidence type="ECO:0000256" key="1">
    <source>
        <dbReference type="SAM" id="Phobius"/>
    </source>
</evidence>
<dbReference type="Gene3D" id="3.30.700.10">
    <property type="entry name" value="Glycoprotein, Type 4 Pilin"/>
    <property type="match status" value="1"/>
</dbReference>
<dbReference type="PROSITE" id="PS00409">
    <property type="entry name" value="PROKAR_NTER_METHYL"/>
    <property type="match status" value="1"/>
</dbReference>
<protein>
    <recommendedName>
        <fullName evidence="4">Prepilin-type N-terminal cleavage/methylation domain-containing protein</fullName>
    </recommendedName>
</protein>
<accession>A0A5K7YDZ0</accession>
<proteinExistence type="predicted"/>